<dbReference type="GO" id="GO:0050567">
    <property type="term" value="F:glutaminyl-tRNA synthase (glutamine-hydrolyzing) activity"/>
    <property type="evidence" value="ECO:0007669"/>
    <property type="project" value="UniProtKB-UniRule"/>
</dbReference>
<dbReference type="AlphaFoldDB" id="G8YBV6"/>
<keyword evidence="6 8" id="KW-0496">Mitochondrion</keyword>
<dbReference type="Proteomes" id="UP000005222">
    <property type="component" value="Chromosome J"/>
</dbReference>
<dbReference type="GO" id="GO:0030956">
    <property type="term" value="C:glutamyl-tRNA(Gln) amidotransferase complex"/>
    <property type="evidence" value="ECO:0007669"/>
    <property type="project" value="UniProtKB-UniRule"/>
</dbReference>
<evidence type="ECO:0000256" key="5">
    <source>
        <dbReference type="ARBA" id="ARBA00022917"/>
    </source>
</evidence>
<dbReference type="HAMAP" id="MF_00121">
    <property type="entry name" value="GatB"/>
    <property type="match status" value="1"/>
</dbReference>
<dbReference type="NCBIfam" id="TIGR00133">
    <property type="entry name" value="gatB"/>
    <property type="match status" value="1"/>
</dbReference>
<dbReference type="GO" id="GO:0032543">
    <property type="term" value="P:mitochondrial translation"/>
    <property type="evidence" value="ECO:0007669"/>
    <property type="project" value="UniProtKB-UniRule"/>
</dbReference>
<evidence type="ECO:0000256" key="3">
    <source>
        <dbReference type="ARBA" id="ARBA00022741"/>
    </source>
</evidence>
<dbReference type="InterPro" id="IPR018027">
    <property type="entry name" value="Asn/Gln_amidotransferase"/>
</dbReference>
<dbReference type="InterPro" id="IPR017959">
    <property type="entry name" value="Asn/Gln-tRNA_amidoTrfase_suB/E"/>
</dbReference>
<dbReference type="Pfam" id="PF02934">
    <property type="entry name" value="GatB_N"/>
    <property type="match status" value="1"/>
</dbReference>
<dbReference type="EC" id="6.3.5.-" evidence="8"/>
<comment type="subunit">
    <text evidence="8">Subunit of the heterotrimeric GatFAB amidotransferase (AdT) complex, composed of A, B and F subunits.</text>
</comment>
<dbReference type="InterPro" id="IPR004413">
    <property type="entry name" value="GatB"/>
</dbReference>
<dbReference type="STRING" id="559304.G8YBV6"/>
<sequence length="519" mass="58677">MGVVRRLLHTTRVIRARVKGLELDPAYQMTCGLEIHTQLKTRHKLFSLSQNRFDSTPNSNISYFDCGLPGTIPKLNPEALLLSLKAAVAMNCEIATMSSFDRKHYFYPDQPLGYQITQQFRPIAKEGEIVLRRDLDGISEEYKRIRIKQIQLEQDTGKTLYDSFDGVIRIDLNRANIPLIEVVTEPDFGSLHEIKVFVKKYQTLVRYLNICSGDMENGAIRIDVNISVNGGNRVEIKNLGSTSEIQAALESEYERQVGLLKEGESVEQETRGLRGDKTVRLRSKEDALDYRYFPDSELPLIRLDPGITSQIRNTIPDLPDDMILKLSSAPYSLELRHAKFLVQNQEILDYYMKLFDIVVNQHGKEVKYVNNWLIHEYLGAFNKLNILMDLTFIPPETLGNIVTLVAEKEISTASAKQLVLNILSDPSDSGVSITELIEKYDLGQIKGVSSDEIDNAVAELCSCIAEENPDVIKKIRKGKKKAIKHLIGLAMKESQGKVDSTLIENHFLAIINDHKNNGE</sequence>
<reference evidence="10 11" key="1">
    <citation type="journal article" date="2012" name="G3 (Bethesda)">
        <title>Pichia sorbitophila, an interspecies yeast hybrid reveals early steps of genome resolution following polyploidization.</title>
        <authorList>
            <person name="Leh Louis V."/>
            <person name="Despons L."/>
            <person name="Friedrich A."/>
            <person name="Martin T."/>
            <person name="Durrens P."/>
            <person name="Casaregola S."/>
            <person name="Neuveglise C."/>
            <person name="Fairhead C."/>
            <person name="Marck C."/>
            <person name="Cruz J.A."/>
            <person name="Straub M.L."/>
            <person name="Kugler V."/>
            <person name="Sacerdot C."/>
            <person name="Uzunov Z."/>
            <person name="Thierry A."/>
            <person name="Weiss S."/>
            <person name="Bleykasten C."/>
            <person name="De Montigny J."/>
            <person name="Jacques N."/>
            <person name="Jung P."/>
            <person name="Lemaire M."/>
            <person name="Mallet S."/>
            <person name="Morel G."/>
            <person name="Richard G.F."/>
            <person name="Sarkar A."/>
            <person name="Savel G."/>
            <person name="Schacherer J."/>
            <person name="Seret M.L."/>
            <person name="Talla E."/>
            <person name="Samson G."/>
            <person name="Jubin C."/>
            <person name="Poulain J."/>
            <person name="Vacherie B."/>
            <person name="Barbe V."/>
            <person name="Pelletier E."/>
            <person name="Sherman D.J."/>
            <person name="Westhof E."/>
            <person name="Weissenbach J."/>
            <person name="Baret P.V."/>
            <person name="Wincker P."/>
            <person name="Gaillardin C."/>
            <person name="Dujon B."/>
            <person name="Souciet J.L."/>
        </authorList>
    </citation>
    <scope>NUCLEOTIDE SEQUENCE [LARGE SCALE GENOMIC DNA]</scope>
    <source>
        <strain evidence="11">ATCC MYA-4447 / BCRC 22081 / CBS 7064 / NBRC 10061 / NRRL Y-12695</strain>
    </source>
</reference>
<name>G8YBV6_PICSO</name>
<protein>
    <recommendedName>
        <fullName evidence="8">Glutamyl-tRNA(Gln) amidotransferase subunit B, mitochondrial</fullName>
        <shortName evidence="8">Glu-AdT subunit B</shortName>
        <ecNumber evidence="8">6.3.5.-</ecNumber>
    </recommendedName>
</protein>
<dbReference type="SUPFAM" id="SSF89095">
    <property type="entry name" value="GatB/YqeY motif"/>
    <property type="match status" value="1"/>
</dbReference>
<dbReference type="InterPro" id="IPR023168">
    <property type="entry name" value="GatB_Yqey_C_2"/>
</dbReference>
<evidence type="ECO:0000256" key="7">
    <source>
        <dbReference type="ARBA" id="ARBA00047913"/>
    </source>
</evidence>
<evidence type="ECO:0000256" key="6">
    <source>
        <dbReference type="ARBA" id="ARBA00023128"/>
    </source>
</evidence>
<dbReference type="InterPro" id="IPR014746">
    <property type="entry name" value="Gln_synth/guanido_kin_cat_dom"/>
</dbReference>
<dbReference type="InterPro" id="IPR017958">
    <property type="entry name" value="Gln-tRNA_amidoTrfase_suB_CS"/>
</dbReference>
<evidence type="ECO:0000256" key="2">
    <source>
        <dbReference type="ARBA" id="ARBA00022598"/>
    </source>
</evidence>
<dbReference type="EMBL" id="FO082050">
    <property type="protein sequence ID" value="CCE82437.1"/>
    <property type="molecule type" value="Genomic_DNA"/>
</dbReference>
<dbReference type="SUPFAM" id="SSF55931">
    <property type="entry name" value="Glutamine synthetase/guanido kinase"/>
    <property type="match status" value="1"/>
</dbReference>
<keyword evidence="5 8" id="KW-0648">Protein biosynthesis</keyword>
<keyword evidence="11" id="KW-1185">Reference proteome</keyword>
<evidence type="ECO:0000313" key="10">
    <source>
        <dbReference type="EMBL" id="CCE82437.1"/>
    </source>
</evidence>
<proteinExistence type="inferred from homology"/>
<evidence type="ECO:0000256" key="1">
    <source>
        <dbReference type="ARBA" id="ARBA00005306"/>
    </source>
</evidence>
<feature type="domain" description="Asn/Gln amidotransferase" evidence="9">
    <location>
        <begin position="353"/>
        <end position="511"/>
    </location>
</feature>
<comment type="function">
    <text evidence="8">Allows the formation of correctly charged Gln-tRNA(Gln) through the transamidation of misacylated Glu-tRNA(Gln) in the mitochondria. The reaction takes place in the presence of glutamine and ATP through an activated gamma-phospho-Glu-tRNA(Gln).</text>
</comment>
<keyword evidence="2 8" id="KW-0436">Ligase</keyword>
<dbReference type="OMA" id="ARKWWMG"/>
<keyword evidence="3 8" id="KW-0547">Nucleotide-binding</keyword>
<dbReference type="NCBIfam" id="NF004012">
    <property type="entry name" value="PRK05477.1-2"/>
    <property type="match status" value="1"/>
</dbReference>
<accession>G8YBV6</accession>
<dbReference type="GO" id="GO:0005524">
    <property type="term" value="F:ATP binding"/>
    <property type="evidence" value="ECO:0007669"/>
    <property type="project" value="UniProtKB-KW"/>
</dbReference>
<dbReference type="Pfam" id="PF02637">
    <property type="entry name" value="GatB_Yqey"/>
    <property type="match status" value="1"/>
</dbReference>
<gene>
    <name evidence="10" type="primary">Piso0_002163</name>
    <name evidence="8" type="synonym">PET112</name>
    <name evidence="10" type="ORF">GNLVRS01_PISO0J06037g</name>
</gene>
<dbReference type="OrthoDB" id="1722066at2759"/>
<dbReference type="PANTHER" id="PTHR11659">
    <property type="entry name" value="GLUTAMYL-TRNA GLN AMIDOTRANSFERASE SUBUNIT B MITOCHONDRIAL AND PROKARYOTIC PET112-RELATED"/>
    <property type="match status" value="1"/>
</dbReference>
<comment type="subcellular location">
    <subcellularLocation>
        <location evidence="8">Mitochondrion</location>
    </subcellularLocation>
</comment>
<dbReference type="HOGENOM" id="CLU_019240_4_0_1"/>
<dbReference type="GO" id="GO:0070681">
    <property type="term" value="P:glutaminyl-tRNAGln biosynthesis via transamidation"/>
    <property type="evidence" value="ECO:0007669"/>
    <property type="project" value="UniProtKB-UniRule"/>
</dbReference>
<comment type="catalytic activity">
    <reaction evidence="7 8">
        <text>L-glutamyl-tRNA(Gln) + L-glutamine + ATP + H2O = L-glutaminyl-tRNA(Gln) + L-glutamate + ADP + phosphate + H(+)</text>
        <dbReference type="Rhea" id="RHEA:17521"/>
        <dbReference type="Rhea" id="RHEA-COMP:9681"/>
        <dbReference type="Rhea" id="RHEA-COMP:9684"/>
        <dbReference type="ChEBI" id="CHEBI:15377"/>
        <dbReference type="ChEBI" id="CHEBI:15378"/>
        <dbReference type="ChEBI" id="CHEBI:29985"/>
        <dbReference type="ChEBI" id="CHEBI:30616"/>
        <dbReference type="ChEBI" id="CHEBI:43474"/>
        <dbReference type="ChEBI" id="CHEBI:58359"/>
        <dbReference type="ChEBI" id="CHEBI:78520"/>
        <dbReference type="ChEBI" id="CHEBI:78521"/>
        <dbReference type="ChEBI" id="CHEBI:456216"/>
    </reaction>
</comment>
<keyword evidence="4 8" id="KW-0067">ATP-binding</keyword>
<evidence type="ECO:0000313" key="11">
    <source>
        <dbReference type="Proteomes" id="UP000005222"/>
    </source>
</evidence>
<dbReference type="eggNOG" id="KOG2438">
    <property type="taxonomic scope" value="Eukaryota"/>
</dbReference>
<dbReference type="SMART" id="SM00845">
    <property type="entry name" value="GatB_Yqey"/>
    <property type="match status" value="1"/>
</dbReference>
<organism evidence="10 11">
    <name type="scientific">Pichia sorbitophila (strain ATCC MYA-4447 / BCRC 22081 / CBS 7064 / NBRC 10061 / NRRL Y-12695)</name>
    <name type="common">Hybrid yeast</name>
    <dbReference type="NCBI Taxonomy" id="559304"/>
    <lineage>
        <taxon>Eukaryota</taxon>
        <taxon>Fungi</taxon>
        <taxon>Dikarya</taxon>
        <taxon>Ascomycota</taxon>
        <taxon>Saccharomycotina</taxon>
        <taxon>Pichiomycetes</taxon>
        <taxon>Debaryomycetaceae</taxon>
        <taxon>Millerozyma</taxon>
    </lineage>
</organism>
<dbReference type="PANTHER" id="PTHR11659:SF0">
    <property type="entry name" value="GLUTAMYL-TRNA(GLN) AMIDOTRANSFERASE SUBUNIT B, MITOCHONDRIAL"/>
    <property type="match status" value="1"/>
</dbReference>
<evidence type="ECO:0000259" key="9">
    <source>
        <dbReference type="SMART" id="SM00845"/>
    </source>
</evidence>
<dbReference type="Gene3D" id="1.10.10.410">
    <property type="match status" value="1"/>
</dbReference>
<dbReference type="InParanoid" id="G8YBV6"/>
<comment type="similarity">
    <text evidence="1 8">Belongs to the GatB/GatE family. GatB subfamily.</text>
</comment>
<evidence type="ECO:0000256" key="4">
    <source>
        <dbReference type="ARBA" id="ARBA00022840"/>
    </source>
</evidence>
<dbReference type="GO" id="GO:0005739">
    <property type="term" value="C:mitochondrion"/>
    <property type="evidence" value="ECO:0007669"/>
    <property type="project" value="UniProtKB-SubCell"/>
</dbReference>
<evidence type="ECO:0000256" key="8">
    <source>
        <dbReference type="HAMAP-Rule" id="MF_03147"/>
    </source>
</evidence>
<dbReference type="InterPro" id="IPR006075">
    <property type="entry name" value="Asn/Gln-tRNA_Trfase_suB/E_cat"/>
</dbReference>
<dbReference type="FunCoup" id="G8YBV6">
    <property type="interactions" value="607"/>
</dbReference>
<dbReference type="InterPro" id="IPR003789">
    <property type="entry name" value="Asn/Gln_tRNA_amidoTrase-B-like"/>
</dbReference>
<dbReference type="PROSITE" id="PS01234">
    <property type="entry name" value="GATB"/>
    <property type="match status" value="1"/>
</dbReference>